<dbReference type="Pfam" id="PF13400">
    <property type="entry name" value="Tad"/>
    <property type="match status" value="1"/>
</dbReference>
<evidence type="ECO:0000313" key="4">
    <source>
        <dbReference type="Proteomes" id="UP001161388"/>
    </source>
</evidence>
<reference evidence="3" key="2">
    <citation type="submission" date="2023-01" db="EMBL/GenBank/DDBJ databases">
        <title>Draft genome sequence of Sulfitobacter pacificus strain NBRC 109915.</title>
        <authorList>
            <person name="Sun Q."/>
            <person name="Mori K."/>
        </authorList>
    </citation>
    <scope>NUCLEOTIDE SEQUENCE</scope>
    <source>
        <strain evidence="3">NBRC 109915</strain>
    </source>
</reference>
<dbReference type="Proteomes" id="UP001161388">
    <property type="component" value="Unassembled WGS sequence"/>
</dbReference>
<name>A0ABQ5VHS0_9RHOB</name>
<feature type="domain" description="DUF2134" evidence="1">
    <location>
        <begin position="50"/>
        <end position="129"/>
    </location>
</feature>
<reference evidence="3" key="1">
    <citation type="journal article" date="2014" name="Int. J. Syst. Evol. Microbiol.">
        <title>Complete genome of a new Firmicutes species belonging to the dominant human colonic microbiota ('Ruminococcus bicirculans') reveals two chromosomes and a selective capacity to utilize plant glucans.</title>
        <authorList>
            <consortium name="NISC Comparative Sequencing Program"/>
            <person name="Wegmann U."/>
            <person name="Louis P."/>
            <person name="Goesmann A."/>
            <person name="Henrissat B."/>
            <person name="Duncan S.H."/>
            <person name="Flint H.J."/>
        </authorList>
    </citation>
    <scope>NUCLEOTIDE SEQUENCE</scope>
    <source>
        <strain evidence="3">NBRC 109915</strain>
    </source>
</reference>
<feature type="domain" description="Putative Flp pilus-assembly TadG-like N-terminal" evidence="2">
    <location>
        <begin position="2"/>
        <end position="40"/>
    </location>
</feature>
<organism evidence="3 4">
    <name type="scientific">Sulfitobacter pacificus</name>
    <dbReference type="NCBI Taxonomy" id="1499314"/>
    <lineage>
        <taxon>Bacteria</taxon>
        <taxon>Pseudomonadati</taxon>
        <taxon>Pseudomonadota</taxon>
        <taxon>Alphaproteobacteria</taxon>
        <taxon>Rhodobacterales</taxon>
        <taxon>Roseobacteraceae</taxon>
        <taxon>Sulfitobacter</taxon>
    </lineage>
</organism>
<evidence type="ECO:0000259" key="2">
    <source>
        <dbReference type="Pfam" id="PF13400"/>
    </source>
</evidence>
<comment type="caution">
    <text evidence="3">The sequence shown here is derived from an EMBL/GenBank/DDBJ whole genome shotgun (WGS) entry which is preliminary data.</text>
</comment>
<proteinExistence type="predicted"/>
<accession>A0ABQ5VHS0</accession>
<dbReference type="EMBL" id="BSNL01000001">
    <property type="protein sequence ID" value="GLQ26630.1"/>
    <property type="molecule type" value="Genomic_DNA"/>
</dbReference>
<dbReference type="InterPro" id="IPR028087">
    <property type="entry name" value="Tad_N"/>
</dbReference>
<protein>
    <recommendedName>
        <fullName evidence="5">DUF2134 domain-containing protein</fullName>
    </recommendedName>
</protein>
<evidence type="ECO:0008006" key="5">
    <source>
        <dbReference type="Google" id="ProtNLM"/>
    </source>
</evidence>
<dbReference type="Pfam" id="PF09977">
    <property type="entry name" value="Tad_C"/>
    <property type="match status" value="1"/>
</dbReference>
<evidence type="ECO:0000313" key="3">
    <source>
        <dbReference type="EMBL" id="GLQ26630.1"/>
    </source>
</evidence>
<gene>
    <name evidence="3" type="ORF">GCM10007927_14330</name>
</gene>
<keyword evidence="4" id="KW-1185">Reference proteome</keyword>
<dbReference type="InterPro" id="IPR018705">
    <property type="entry name" value="DUF2134_membrane"/>
</dbReference>
<sequence length="574" mass="59407">MIVSLLLTVLLGFVALGVDVASLYRENANLQADADLAAMSSVRDPDEATPRAQLSLGHNQRETDTLSELVTGRYLRNPEIPRDNRFTPLSTGNPAINAVRVKLKDEGPLHFAKIFSDDDHVDLTRSATAIRTGAASFSLNSNIARLDITDLNAALSQSFGTEVSISAGDHSALASTSVNMGDLLKELNQLSGNASRNPAAILDEGTTAGDVFTALQNILPAGASGGLGALIGAGGLMALDVEALVGGIDSDLGLTAFEFASDIDVTALDIVNAVASVNSFQHELAADVAIAVPGVASVTSRLAAGEPPARSGWVALGEEGVQLHRAAARVLTEVSLDPNLLGSLGVGVSVTSLDLPIYVEVAGATATLEEISCVSSEPEALAARFSTAPTPISPENGTSVAALYLGKVAEDVFTSGPISASDLSFADILDLTLRIDLPLLPDIVIAGITVQARSNITVGQSQTETIRYTNDDVTNNRMIRHFGSGELVGSAISTLLSPAHTELRVKPGQEGLITPLAAPLVSAVLSLLPNRLLSALAAPLDGVVDTVLNSAGLRLGEGELTLEGHHCEAIRLVQ</sequence>
<evidence type="ECO:0000259" key="1">
    <source>
        <dbReference type="Pfam" id="PF09977"/>
    </source>
</evidence>